<dbReference type="RefSeq" id="WP_344148639.1">
    <property type="nucleotide sequence ID" value="NZ_BAAAQR010000002.1"/>
</dbReference>
<dbReference type="PROSITE" id="PS50125">
    <property type="entry name" value="GUANYLATE_CYCLASE_2"/>
    <property type="match status" value="1"/>
</dbReference>
<sequence>MSGPDHPATPDDPGAVELPDLADALEVVEGFLLGEQPSLTRVEVADRAGVPLEVAEQLWRLLGFPNQTDDAVAFTEADVQALVLTHDLMKLGILGPDSQAALVRTWGRSYARLAEWQTNLLTEVAVEGPDPQQRLTELAASVLPRVEKLQSYIWRRHLASATNRVLAVDGSGSAATRQAVCFVDIVGFTSRSKTLAEGELVDWLEHFEDEATRLVVDLGGRIIKMIGDEVLFVADEATAAAEIALRMTERGADDQDRFPQVRAGMAHGAVVSRLGDVYGPVVNIAARLTSVARPGTVLVDRGAYEVLSGRSGEDDPTQDDAADAAYSFRRMRRTPVKGYTRLQPWVLRRR</sequence>
<evidence type="ECO:0000313" key="4">
    <source>
        <dbReference type="Proteomes" id="UP001501771"/>
    </source>
</evidence>
<dbReference type="PANTHER" id="PTHR43081:SF1">
    <property type="entry name" value="ADENYLATE CYCLASE, TERMINAL-DIFFERENTIATION SPECIFIC"/>
    <property type="match status" value="1"/>
</dbReference>
<dbReference type="Proteomes" id="UP001501771">
    <property type="component" value="Unassembled WGS sequence"/>
</dbReference>
<organism evidence="3 4">
    <name type="scientific">Nocardioides koreensis</name>
    <dbReference type="NCBI Taxonomy" id="433651"/>
    <lineage>
        <taxon>Bacteria</taxon>
        <taxon>Bacillati</taxon>
        <taxon>Actinomycetota</taxon>
        <taxon>Actinomycetes</taxon>
        <taxon>Propionibacteriales</taxon>
        <taxon>Nocardioidaceae</taxon>
        <taxon>Nocardioides</taxon>
    </lineage>
</organism>
<keyword evidence="4" id="KW-1185">Reference proteome</keyword>
<name>A0ABP5L5G9_9ACTN</name>
<dbReference type="EMBL" id="BAAAQR010000002">
    <property type="protein sequence ID" value="GAA2140646.1"/>
    <property type="molecule type" value="Genomic_DNA"/>
</dbReference>
<dbReference type="SUPFAM" id="SSF55073">
    <property type="entry name" value="Nucleotide cyclase"/>
    <property type="match status" value="1"/>
</dbReference>
<dbReference type="CDD" id="cd07302">
    <property type="entry name" value="CHD"/>
    <property type="match status" value="1"/>
</dbReference>
<dbReference type="Gene3D" id="3.30.70.1230">
    <property type="entry name" value="Nucleotide cyclase"/>
    <property type="match status" value="1"/>
</dbReference>
<dbReference type="SMART" id="SM00044">
    <property type="entry name" value="CYCc"/>
    <property type="match status" value="1"/>
</dbReference>
<dbReference type="InterPro" id="IPR029787">
    <property type="entry name" value="Nucleotide_cyclase"/>
</dbReference>
<evidence type="ECO:0000313" key="3">
    <source>
        <dbReference type="EMBL" id="GAA2140646.1"/>
    </source>
</evidence>
<evidence type="ECO:0000259" key="2">
    <source>
        <dbReference type="PROSITE" id="PS50125"/>
    </source>
</evidence>
<accession>A0ABP5L5G9</accession>
<proteinExistence type="inferred from homology"/>
<dbReference type="InterPro" id="IPR001054">
    <property type="entry name" value="A/G_cyclase"/>
</dbReference>
<dbReference type="PANTHER" id="PTHR43081">
    <property type="entry name" value="ADENYLATE CYCLASE, TERMINAL-DIFFERENTIATION SPECIFIC-RELATED"/>
    <property type="match status" value="1"/>
</dbReference>
<feature type="domain" description="Guanylate cyclase" evidence="2">
    <location>
        <begin position="179"/>
        <end position="289"/>
    </location>
</feature>
<dbReference type="InterPro" id="IPR050697">
    <property type="entry name" value="Adenylyl/Guanylyl_Cyclase_3/4"/>
</dbReference>
<evidence type="ECO:0000256" key="1">
    <source>
        <dbReference type="ARBA" id="ARBA00005381"/>
    </source>
</evidence>
<protein>
    <submittedName>
        <fullName evidence="3">Adenylate/guanylate cyclase domain-containing protein</fullName>
    </submittedName>
</protein>
<gene>
    <name evidence="3" type="ORF">GCM10009844_10460</name>
</gene>
<reference evidence="4" key="1">
    <citation type="journal article" date="2019" name="Int. J. Syst. Evol. Microbiol.">
        <title>The Global Catalogue of Microorganisms (GCM) 10K type strain sequencing project: providing services to taxonomists for standard genome sequencing and annotation.</title>
        <authorList>
            <consortium name="The Broad Institute Genomics Platform"/>
            <consortium name="The Broad Institute Genome Sequencing Center for Infectious Disease"/>
            <person name="Wu L."/>
            <person name="Ma J."/>
        </authorList>
    </citation>
    <scope>NUCLEOTIDE SEQUENCE [LARGE SCALE GENOMIC DNA]</scope>
    <source>
        <strain evidence="4">JCM 16022</strain>
    </source>
</reference>
<comment type="similarity">
    <text evidence="1">Belongs to the adenylyl cyclase class-3 family.</text>
</comment>
<comment type="caution">
    <text evidence="3">The sequence shown here is derived from an EMBL/GenBank/DDBJ whole genome shotgun (WGS) entry which is preliminary data.</text>
</comment>
<dbReference type="Pfam" id="PF00211">
    <property type="entry name" value="Guanylate_cyc"/>
    <property type="match status" value="1"/>
</dbReference>